<evidence type="ECO:0000256" key="1">
    <source>
        <dbReference type="ARBA" id="ARBA00004141"/>
    </source>
</evidence>
<keyword evidence="8" id="KW-1185">Reference proteome</keyword>
<dbReference type="NCBIfam" id="TIGR01297">
    <property type="entry name" value="CDF"/>
    <property type="match status" value="1"/>
</dbReference>
<comment type="subcellular location">
    <subcellularLocation>
        <location evidence="1">Membrane</location>
        <topology evidence="1">Multi-pass membrane protein</topology>
    </subcellularLocation>
</comment>
<keyword evidence="4" id="KW-1133">Transmembrane helix</keyword>
<dbReference type="EMBL" id="CP096983">
    <property type="protein sequence ID" value="URZ12108.1"/>
    <property type="molecule type" value="Genomic_DNA"/>
</dbReference>
<dbReference type="InterPro" id="IPR002524">
    <property type="entry name" value="Cation_efflux"/>
</dbReference>
<dbReference type="AlphaFoldDB" id="A0A1S8L7F1"/>
<dbReference type="PANTHER" id="PTHR43840:SF50">
    <property type="entry name" value="MANGANESE EFFLUX SYSTEM PROTEIN MNES"/>
    <property type="match status" value="1"/>
</dbReference>
<accession>A0A1S8L7F1</accession>
<evidence type="ECO:0000256" key="3">
    <source>
        <dbReference type="ARBA" id="ARBA00022692"/>
    </source>
</evidence>
<dbReference type="SUPFAM" id="SSF161111">
    <property type="entry name" value="Cation efflux protein transmembrane domain-like"/>
    <property type="match status" value="1"/>
</dbReference>
<dbReference type="Proteomes" id="UP000190951">
    <property type="component" value="Chromosome"/>
</dbReference>
<keyword evidence="3" id="KW-0812">Transmembrane</keyword>
<dbReference type="InterPro" id="IPR027469">
    <property type="entry name" value="Cation_efflux_TMD_sf"/>
</dbReference>
<dbReference type="Pfam" id="PF01545">
    <property type="entry name" value="Cation_efflux"/>
    <property type="match status" value="1"/>
</dbReference>
<reference evidence="7 8" key="1">
    <citation type="submission" date="2022-04" db="EMBL/GenBank/DDBJ databases">
        <title>Genome sequence of C. roseum typestrain.</title>
        <authorList>
            <person name="Poehlein A."/>
            <person name="Schoch T."/>
            <person name="Duerre P."/>
            <person name="Daniel R."/>
        </authorList>
    </citation>
    <scope>NUCLEOTIDE SEQUENCE [LARGE SCALE GENOMIC DNA]</scope>
    <source>
        <strain evidence="7 8">DSM 7320</strain>
    </source>
</reference>
<organism evidence="7 8">
    <name type="scientific">Clostridium felsineum</name>
    <dbReference type="NCBI Taxonomy" id="36839"/>
    <lineage>
        <taxon>Bacteria</taxon>
        <taxon>Bacillati</taxon>
        <taxon>Bacillota</taxon>
        <taxon>Clostridia</taxon>
        <taxon>Eubacteriales</taxon>
        <taxon>Clostridiaceae</taxon>
        <taxon>Clostridium</taxon>
    </lineage>
</organism>
<evidence type="ECO:0000259" key="6">
    <source>
        <dbReference type="Pfam" id="PF01545"/>
    </source>
</evidence>
<dbReference type="InterPro" id="IPR050291">
    <property type="entry name" value="CDF_Transporter"/>
</dbReference>
<dbReference type="STRING" id="84029.CROST_19950"/>
<keyword evidence="2" id="KW-0813">Transport</keyword>
<evidence type="ECO:0000256" key="4">
    <source>
        <dbReference type="ARBA" id="ARBA00022989"/>
    </source>
</evidence>
<evidence type="ECO:0000256" key="5">
    <source>
        <dbReference type="ARBA" id="ARBA00023136"/>
    </source>
</evidence>
<gene>
    <name evidence="7" type="primary">fieF_3</name>
    <name evidence="7" type="ORF">CROST_028250</name>
</gene>
<evidence type="ECO:0000256" key="2">
    <source>
        <dbReference type="ARBA" id="ARBA00022448"/>
    </source>
</evidence>
<evidence type="ECO:0000313" key="8">
    <source>
        <dbReference type="Proteomes" id="UP000190951"/>
    </source>
</evidence>
<feature type="domain" description="Cation efflux protein transmembrane" evidence="6">
    <location>
        <begin position="3"/>
        <end position="190"/>
    </location>
</feature>
<dbReference type="GO" id="GO:0008324">
    <property type="term" value="F:monoatomic cation transmembrane transporter activity"/>
    <property type="evidence" value="ECO:0007669"/>
    <property type="project" value="InterPro"/>
</dbReference>
<keyword evidence="5" id="KW-0472">Membrane</keyword>
<dbReference type="KEGG" id="crw:CROST_028250"/>
<dbReference type="InterPro" id="IPR058533">
    <property type="entry name" value="Cation_efflux_TM"/>
</dbReference>
<dbReference type="PANTHER" id="PTHR43840">
    <property type="entry name" value="MITOCHONDRIAL METAL TRANSPORTER 1-RELATED"/>
    <property type="match status" value="1"/>
</dbReference>
<name>A0A1S8L7F1_9CLOT</name>
<evidence type="ECO:0000313" key="7">
    <source>
        <dbReference type="EMBL" id="URZ12108.1"/>
    </source>
</evidence>
<protein>
    <submittedName>
        <fullName evidence="7">Ferrous-iron efflux pump FieF</fullName>
    </submittedName>
</protein>
<dbReference type="Gene3D" id="1.20.1510.10">
    <property type="entry name" value="Cation efflux protein transmembrane domain"/>
    <property type="match status" value="1"/>
</dbReference>
<dbReference type="RefSeq" id="WP_176091552.1">
    <property type="nucleotide sequence ID" value="NZ_CP096983.1"/>
</dbReference>
<dbReference type="GO" id="GO:0016020">
    <property type="term" value="C:membrane"/>
    <property type="evidence" value="ECO:0007669"/>
    <property type="project" value="UniProtKB-SubCell"/>
</dbReference>
<sequence>MPILLNIILFLCKFIIGTISGSMAITADAWNNILDAGNSTIALLGIKIARYGKGEKHPFGHGRMEWMVSLFSSMVVMLAGYELLKTSWKSVRNPKNITVSLVVFLILIISIVIKLYMYAYYRKVAKSSDSESMKAMSVDSLCDSLATGAVLVSTIANAAFGWKIDGWCGMVVSVFIIYTGYSSISETGKRIVGKTPDKELIDKIEMLVKQYGVIENIQEMTIHDYGVGKFMVAMEIGVYEQEDSELIKGIPEDISYALYEKLGCDSVIQISYLLEDENERQIYFGSVEEIKKIDEAIQVENFRIVQAQKHKVIHVDISLPMRLEKRENEIRKIIENKICKVGKEYKAMIKFKIMPNYQGTRKININRKMKVSSQK</sequence>
<proteinExistence type="predicted"/>